<feature type="compositionally biased region" description="Pro residues" evidence="1">
    <location>
        <begin position="111"/>
        <end position="120"/>
    </location>
</feature>
<sequence>MSTPASSATSPSPPMAYLSHAPPTPHPVPPVPSDPYDGDSRKKAIDKFIAMAEMSMVTRALRARLSYASYKAAHNIPHVPLRDLEAQTSQSQSASFSRTIAAKRRAAGLPPYYPTPPTPGPNTASPGSTAARRSAASGAMLPPATVNPPRSYYNSIGSQPSSAANGETASSSRSGSNSAPNLYTSILAPPPTKQARTIHNVHDPPVPAPKRPAPSPRPRNVHKSPRTDHRSHAKVRHSDKVTNSPGRRKAKRASGTDKGKRRQHMDMEVDADGDVDMKAAAALTSLLFHNRPSIGGTSPRSSIDGSETGSTQSYSHFAQSSARTTSTAGPPASSTPPSSELPLRHTTPPSSVPVAKQTTPRTAHTEKDSEAADLMLFLATSPSPARPSKAKDQAAFNTLSGASTRPKGRVLFQASTAPDQPSGEPSGGTGSLRPPSTLTRSAEGSFASSMSSIGSEITANQSITSSAPPIHAHLSMPGATPVQLLPPPSLAASPSMTSTGAQPKETVPSGHSPKLSPAPVGQTATIDFNFHEFINASPSPSRSAFQGNKPNHSLRADVGRRLFEEEQMRVATHGLAPSAIQQPGGGRDAHMESQRRVGEQQRVLGAGIDIAQS</sequence>
<feature type="compositionally biased region" description="Basic and acidic residues" evidence="1">
    <location>
        <begin position="587"/>
        <end position="599"/>
    </location>
</feature>
<dbReference type="EMBL" id="QPFP01000009">
    <property type="protein sequence ID" value="TEB34531.1"/>
    <property type="molecule type" value="Genomic_DNA"/>
</dbReference>
<feature type="region of interest" description="Disordered" evidence="1">
    <location>
        <begin position="573"/>
        <end position="613"/>
    </location>
</feature>
<accession>A0A4Y7TKP6</accession>
<feature type="region of interest" description="Disordered" evidence="1">
    <location>
        <begin position="1"/>
        <end position="41"/>
    </location>
</feature>
<feature type="region of interest" description="Disordered" evidence="1">
    <location>
        <begin position="108"/>
        <end position="264"/>
    </location>
</feature>
<evidence type="ECO:0000313" key="2">
    <source>
        <dbReference type="EMBL" id="TEB34531.1"/>
    </source>
</evidence>
<organism evidence="2 3">
    <name type="scientific">Coprinellus micaceus</name>
    <name type="common">Glistening ink-cap mushroom</name>
    <name type="synonym">Coprinus micaceus</name>
    <dbReference type="NCBI Taxonomy" id="71717"/>
    <lineage>
        <taxon>Eukaryota</taxon>
        <taxon>Fungi</taxon>
        <taxon>Dikarya</taxon>
        <taxon>Basidiomycota</taxon>
        <taxon>Agaricomycotina</taxon>
        <taxon>Agaricomycetes</taxon>
        <taxon>Agaricomycetidae</taxon>
        <taxon>Agaricales</taxon>
        <taxon>Agaricineae</taxon>
        <taxon>Psathyrellaceae</taxon>
        <taxon>Coprinellus</taxon>
    </lineage>
</organism>
<comment type="caution">
    <text evidence="2">The sequence shown here is derived from an EMBL/GenBank/DDBJ whole genome shotgun (WGS) entry which is preliminary data.</text>
</comment>
<feature type="compositionally biased region" description="Low complexity" evidence="1">
    <location>
        <begin position="1"/>
        <end position="10"/>
    </location>
</feature>
<feature type="compositionally biased region" description="Low complexity" evidence="1">
    <location>
        <begin position="441"/>
        <end position="451"/>
    </location>
</feature>
<protein>
    <submittedName>
        <fullName evidence="2">Uncharacterized protein</fullName>
    </submittedName>
</protein>
<evidence type="ECO:0000313" key="3">
    <source>
        <dbReference type="Proteomes" id="UP000298030"/>
    </source>
</evidence>
<feature type="compositionally biased region" description="Low complexity" evidence="1">
    <location>
        <begin position="320"/>
        <end position="338"/>
    </location>
</feature>
<feature type="compositionally biased region" description="Polar residues" evidence="1">
    <location>
        <begin position="295"/>
        <end position="319"/>
    </location>
</feature>
<gene>
    <name evidence="2" type="ORF">FA13DRAFT_1486880</name>
</gene>
<keyword evidence="3" id="KW-1185">Reference proteome</keyword>
<feature type="compositionally biased region" description="Basic and acidic residues" evidence="1">
    <location>
        <begin position="225"/>
        <end position="240"/>
    </location>
</feature>
<proteinExistence type="predicted"/>
<dbReference type="STRING" id="71717.A0A4Y7TKP6"/>
<feature type="region of interest" description="Disordered" evidence="1">
    <location>
        <begin position="290"/>
        <end position="451"/>
    </location>
</feature>
<feature type="compositionally biased region" description="Pro residues" evidence="1">
    <location>
        <begin position="204"/>
        <end position="217"/>
    </location>
</feature>
<dbReference type="AlphaFoldDB" id="A0A4Y7TKP6"/>
<dbReference type="Proteomes" id="UP000298030">
    <property type="component" value="Unassembled WGS sequence"/>
</dbReference>
<feature type="compositionally biased region" description="Polar residues" evidence="1">
    <location>
        <begin position="152"/>
        <end position="169"/>
    </location>
</feature>
<feature type="compositionally biased region" description="Pro residues" evidence="1">
    <location>
        <begin position="22"/>
        <end position="33"/>
    </location>
</feature>
<evidence type="ECO:0000256" key="1">
    <source>
        <dbReference type="SAM" id="MobiDB-lite"/>
    </source>
</evidence>
<feature type="region of interest" description="Disordered" evidence="1">
    <location>
        <begin position="468"/>
        <end position="521"/>
    </location>
</feature>
<name>A0A4Y7TKP6_COPMI</name>
<reference evidence="2 3" key="1">
    <citation type="journal article" date="2019" name="Nat. Ecol. Evol.">
        <title>Megaphylogeny resolves global patterns of mushroom evolution.</title>
        <authorList>
            <person name="Varga T."/>
            <person name="Krizsan K."/>
            <person name="Foldi C."/>
            <person name="Dima B."/>
            <person name="Sanchez-Garcia M."/>
            <person name="Sanchez-Ramirez S."/>
            <person name="Szollosi G.J."/>
            <person name="Szarkandi J.G."/>
            <person name="Papp V."/>
            <person name="Albert L."/>
            <person name="Andreopoulos W."/>
            <person name="Angelini C."/>
            <person name="Antonin V."/>
            <person name="Barry K.W."/>
            <person name="Bougher N.L."/>
            <person name="Buchanan P."/>
            <person name="Buyck B."/>
            <person name="Bense V."/>
            <person name="Catcheside P."/>
            <person name="Chovatia M."/>
            <person name="Cooper J."/>
            <person name="Damon W."/>
            <person name="Desjardin D."/>
            <person name="Finy P."/>
            <person name="Geml J."/>
            <person name="Haridas S."/>
            <person name="Hughes K."/>
            <person name="Justo A."/>
            <person name="Karasinski D."/>
            <person name="Kautmanova I."/>
            <person name="Kiss B."/>
            <person name="Kocsube S."/>
            <person name="Kotiranta H."/>
            <person name="LaButti K.M."/>
            <person name="Lechner B.E."/>
            <person name="Liimatainen K."/>
            <person name="Lipzen A."/>
            <person name="Lukacs Z."/>
            <person name="Mihaltcheva S."/>
            <person name="Morgado L.N."/>
            <person name="Niskanen T."/>
            <person name="Noordeloos M.E."/>
            <person name="Ohm R.A."/>
            <person name="Ortiz-Santana B."/>
            <person name="Ovrebo C."/>
            <person name="Racz N."/>
            <person name="Riley R."/>
            <person name="Savchenko A."/>
            <person name="Shiryaev A."/>
            <person name="Soop K."/>
            <person name="Spirin V."/>
            <person name="Szebenyi C."/>
            <person name="Tomsovsky M."/>
            <person name="Tulloss R.E."/>
            <person name="Uehling J."/>
            <person name="Grigoriev I.V."/>
            <person name="Vagvolgyi C."/>
            <person name="Papp T."/>
            <person name="Martin F.M."/>
            <person name="Miettinen O."/>
            <person name="Hibbett D.S."/>
            <person name="Nagy L.G."/>
        </authorList>
    </citation>
    <scope>NUCLEOTIDE SEQUENCE [LARGE SCALE GENOMIC DNA]</scope>
    <source>
        <strain evidence="2 3">FP101781</strain>
    </source>
</reference>
<dbReference type="OrthoDB" id="2163387at2759"/>
<feature type="compositionally biased region" description="Low complexity" evidence="1">
    <location>
        <begin position="121"/>
        <end position="139"/>
    </location>
</feature>